<comment type="caution">
    <text evidence="1">The sequence shown here is derived from an EMBL/GenBank/DDBJ whole genome shotgun (WGS) entry which is preliminary data.</text>
</comment>
<reference evidence="1 2" key="1">
    <citation type="submission" date="2019-04" db="EMBL/GenBank/DDBJ databases">
        <title>Reference strain of H23.</title>
        <authorList>
            <person name="Luo X."/>
        </authorList>
    </citation>
    <scope>NUCLEOTIDE SEQUENCE [LARGE SCALE GENOMIC DNA]</scope>
    <source>
        <strain evidence="1 2">H23</strain>
    </source>
</reference>
<proteinExistence type="predicted"/>
<evidence type="ECO:0000313" key="2">
    <source>
        <dbReference type="Proteomes" id="UP000308707"/>
    </source>
</evidence>
<evidence type="ECO:0000313" key="1">
    <source>
        <dbReference type="EMBL" id="TKR33879.1"/>
    </source>
</evidence>
<accession>A0A4U5K4A2</accession>
<protein>
    <recommendedName>
        <fullName evidence="3">Cytochrome c domain-containing protein</fullName>
    </recommendedName>
</protein>
<dbReference type="EMBL" id="SZUA01000001">
    <property type="protein sequence ID" value="TKR33879.1"/>
    <property type="molecule type" value="Genomic_DNA"/>
</dbReference>
<dbReference type="OrthoDB" id="8830878at2"/>
<evidence type="ECO:0008006" key="3">
    <source>
        <dbReference type="Google" id="ProtNLM"/>
    </source>
</evidence>
<name>A0A4U5K4A2_9GAMM</name>
<dbReference type="Proteomes" id="UP000308707">
    <property type="component" value="Unassembled WGS sequence"/>
</dbReference>
<sequence>MDRTETSAALLPPATGCAPGARCLSVTSSGRPSATGNYVAQCRGKFADFIVPKDTIPSSYDGPWFQPPLLEQAATGVPSGSRPWQAFDPRKPEQKLKYALALRNYAFSSKIVKSLTPQLTADSNYRDPAGGSIAAAQRNQAWYPAPRMFYGPTNSPGTREAAYGMTLERTVRVGELGGNTAAFQNYAVAYYDARGGRVFQQLWKTGTPGVDEPKLSGMKFSEGSFVFKLLYSAAKPSDFPQDLLAGSLKLDVLPNPGGPKVSVRLMQIDIAVKDQRAGATGWYFATYAYDASASGGSPWRKMKPVGLMWGNDPNGLPIEQSWINTAAPAYALAHLGVDGRLNGPVDNPASACMSCHSTAQAPSVAPMLPTGACNQPPFREKWLRNLKGTVAFGRFQPSGQTCNTASPGVTLTAADYSLQLSATVARALPTATGGQTFNPCTWDENHPPPTALVAAARASELSVRDVKQFEVTRDPEQE</sequence>
<keyword evidence="2" id="KW-1185">Reference proteome</keyword>
<organism evidence="1 2">
    <name type="scientific">Luteimonas gilva</name>
    <dbReference type="NCBI Taxonomy" id="2572684"/>
    <lineage>
        <taxon>Bacteria</taxon>
        <taxon>Pseudomonadati</taxon>
        <taxon>Pseudomonadota</taxon>
        <taxon>Gammaproteobacteria</taxon>
        <taxon>Lysobacterales</taxon>
        <taxon>Lysobacteraceae</taxon>
        <taxon>Luteimonas</taxon>
    </lineage>
</organism>
<dbReference type="AlphaFoldDB" id="A0A4U5K4A2"/>
<gene>
    <name evidence="1" type="ORF">FCE95_06305</name>
</gene>
<dbReference type="RefSeq" id="WP_137266084.1">
    <property type="nucleotide sequence ID" value="NZ_SZUA01000001.1"/>
</dbReference>